<dbReference type="EMBL" id="CAEZZU010000208">
    <property type="protein sequence ID" value="CAB4788457.1"/>
    <property type="molecule type" value="Genomic_DNA"/>
</dbReference>
<dbReference type="PANTHER" id="PTHR43806:SF11">
    <property type="entry name" value="CEREVISIN-RELATED"/>
    <property type="match status" value="1"/>
</dbReference>
<dbReference type="InterPro" id="IPR000209">
    <property type="entry name" value="Peptidase_S8/S53_dom"/>
</dbReference>
<name>A0A6J6X2W9_9ZZZZ</name>
<reference evidence="6" key="1">
    <citation type="submission" date="2020-05" db="EMBL/GenBank/DDBJ databases">
        <authorList>
            <person name="Chiriac C."/>
            <person name="Salcher M."/>
            <person name="Ghai R."/>
            <person name="Kavagutti S V."/>
        </authorList>
    </citation>
    <scope>NUCLEOTIDE SEQUENCE</scope>
</reference>
<keyword evidence="4" id="KW-0720">Serine protease</keyword>
<protein>
    <submittedName>
        <fullName evidence="6">Unannotated protein</fullName>
    </submittedName>
</protein>
<evidence type="ECO:0000256" key="3">
    <source>
        <dbReference type="ARBA" id="ARBA00022801"/>
    </source>
</evidence>
<feature type="domain" description="Peptidase S8/S53" evidence="5">
    <location>
        <begin position="35"/>
        <end position="241"/>
    </location>
</feature>
<dbReference type="SUPFAM" id="SSF52743">
    <property type="entry name" value="Subtilisin-like"/>
    <property type="match status" value="1"/>
</dbReference>
<dbReference type="PROSITE" id="PS00137">
    <property type="entry name" value="SUBTILASE_HIS"/>
    <property type="match status" value="1"/>
</dbReference>
<evidence type="ECO:0000256" key="4">
    <source>
        <dbReference type="ARBA" id="ARBA00022825"/>
    </source>
</evidence>
<evidence type="ECO:0000256" key="1">
    <source>
        <dbReference type="ARBA" id="ARBA00011073"/>
    </source>
</evidence>
<dbReference type="InterPro" id="IPR023828">
    <property type="entry name" value="Peptidase_S8_Ser-AS"/>
</dbReference>
<keyword evidence="2" id="KW-0645">Protease</keyword>
<dbReference type="Gene3D" id="3.40.50.200">
    <property type="entry name" value="Peptidase S8/S53 domain"/>
    <property type="match status" value="1"/>
</dbReference>
<accession>A0A6J6X2W9</accession>
<evidence type="ECO:0000313" key="6">
    <source>
        <dbReference type="EMBL" id="CAB4788457.1"/>
    </source>
</evidence>
<organism evidence="6">
    <name type="scientific">freshwater metagenome</name>
    <dbReference type="NCBI Taxonomy" id="449393"/>
    <lineage>
        <taxon>unclassified sequences</taxon>
        <taxon>metagenomes</taxon>
        <taxon>ecological metagenomes</taxon>
    </lineage>
</organism>
<comment type="similarity">
    <text evidence="1">Belongs to the peptidase S8 family.</text>
</comment>
<dbReference type="PANTHER" id="PTHR43806">
    <property type="entry name" value="PEPTIDASE S8"/>
    <property type="match status" value="1"/>
</dbReference>
<dbReference type="Pfam" id="PF00082">
    <property type="entry name" value="Peptidase_S8"/>
    <property type="match status" value="1"/>
</dbReference>
<sequence>MLAGKVVGEACFSRGGNCPNNTSVMYGAGSGAPCSYSSQCSHGTHVAGIASGDATSRKGVAPSATVLSVQIFSSYNGSIVSWTSDQMAGLDWVYSMRENFTIAAANLSLGFSLYSDRATCDSDATNSGYMAAVNRLRSVGIATVAAAGNDGNSGSMAFPACMTGVYGVGSVSNSNVVSSFSNRNSMTSYFAPGESIISSVPGGGYASSTGTSMATPHVVGAFALLRVAYPNATLSETAARLSATGSLPAGDSYGEPRIDIWAAIGMDAFARALPLSPALSSPVSASTVSATRETGEPLHAGVSSAGSLWWAFTAPSAGTLGLATIGSAIDTVLGVYTGNAVDALAEVASSDNISGGTSSAVSFTAIAGQRYLIAVAGKGAAAGRVSLALTWLPSGGYHPISPVRVLDTRVSGGALGQGETRPLGLLSTAGIPPAGVSAVAANVTITGGTAASFLTVSPLGVSRPTASTLNWLPNQTRSNLAQTALGIYGAVSFFNAAGSVDLVVDVVGWYDDGGVQRAGGSEFHALTPNRTLDTRSAVGSVDAPIGAGETRSLTVAGHGGVPVSGATAAVINVTVTDSTAPSFLTVWPSGEARPEASSLNWPEAATRPNLVIAALSADGKVDLFNLTGDVEVVADVVGWYGADPGDSFVAQAPVRVLDTRDSNAPIGQGETRSLTIGGVAGVPAWATAVVFNLTATRSDAPTFITASPAGVVRPLASNLNVFTGETAPNLVVVPIGAAGAVSLFNNTGSVHVIVDVVGWFG</sequence>
<dbReference type="GO" id="GO:0004252">
    <property type="term" value="F:serine-type endopeptidase activity"/>
    <property type="evidence" value="ECO:0007669"/>
    <property type="project" value="InterPro"/>
</dbReference>
<dbReference type="InterPro" id="IPR022398">
    <property type="entry name" value="Peptidase_S8_His-AS"/>
</dbReference>
<dbReference type="GO" id="GO:0006508">
    <property type="term" value="P:proteolysis"/>
    <property type="evidence" value="ECO:0007669"/>
    <property type="project" value="UniProtKB-KW"/>
</dbReference>
<evidence type="ECO:0000259" key="5">
    <source>
        <dbReference type="Pfam" id="PF00082"/>
    </source>
</evidence>
<dbReference type="PROSITE" id="PS51892">
    <property type="entry name" value="SUBTILASE"/>
    <property type="match status" value="1"/>
</dbReference>
<dbReference type="InterPro" id="IPR015500">
    <property type="entry name" value="Peptidase_S8_subtilisin-rel"/>
</dbReference>
<keyword evidence="3" id="KW-0378">Hydrolase</keyword>
<evidence type="ECO:0000256" key="2">
    <source>
        <dbReference type="ARBA" id="ARBA00022670"/>
    </source>
</evidence>
<dbReference type="PRINTS" id="PR00723">
    <property type="entry name" value="SUBTILISIN"/>
</dbReference>
<dbReference type="PROSITE" id="PS00138">
    <property type="entry name" value="SUBTILASE_SER"/>
    <property type="match status" value="1"/>
</dbReference>
<dbReference type="AlphaFoldDB" id="A0A6J6X2W9"/>
<proteinExistence type="inferred from homology"/>
<gene>
    <name evidence="6" type="ORF">UFOPK2925_01256</name>
</gene>
<dbReference type="InterPro" id="IPR050131">
    <property type="entry name" value="Peptidase_S8_subtilisin-like"/>
</dbReference>
<dbReference type="InterPro" id="IPR036852">
    <property type="entry name" value="Peptidase_S8/S53_dom_sf"/>
</dbReference>